<feature type="compositionally biased region" description="Pro residues" evidence="1">
    <location>
        <begin position="541"/>
        <end position="562"/>
    </location>
</feature>
<feature type="region of interest" description="Disordered" evidence="1">
    <location>
        <begin position="1"/>
        <end position="62"/>
    </location>
</feature>
<dbReference type="SUPFAM" id="SSF48425">
    <property type="entry name" value="Sec7 domain"/>
    <property type="match status" value="1"/>
</dbReference>
<dbReference type="InterPro" id="IPR035999">
    <property type="entry name" value="Sec7_dom_sf"/>
</dbReference>
<feature type="region of interest" description="Disordered" evidence="1">
    <location>
        <begin position="273"/>
        <end position="322"/>
    </location>
</feature>
<organism evidence="3 4">
    <name type="scientific">Sporothrix epigloea</name>
    <dbReference type="NCBI Taxonomy" id="1892477"/>
    <lineage>
        <taxon>Eukaryota</taxon>
        <taxon>Fungi</taxon>
        <taxon>Dikarya</taxon>
        <taxon>Ascomycota</taxon>
        <taxon>Pezizomycotina</taxon>
        <taxon>Sordariomycetes</taxon>
        <taxon>Sordariomycetidae</taxon>
        <taxon>Ophiostomatales</taxon>
        <taxon>Ophiostomataceae</taxon>
        <taxon>Sporothrix</taxon>
    </lineage>
</organism>
<dbReference type="Proteomes" id="UP001642501">
    <property type="component" value="Unassembled WGS sequence"/>
</dbReference>
<feature type="compositionally biased region" description="Basic and acidic residues" evidence="1">
    <location>
        <begin position="738"/>
        <end position="747"/>
    </location>
</feature>
<gene>
    <name evidence="3" type="ORF">SEPCBS57363_000798</name>
</gene>
<feature type="compositionally biased region" description="Low complexity" evidence="1">
    <location>
        <begin position="47"/>
        <end position="57"/>
    </location>
</feature>
<feature type="compositionally biased region" description="Polar residues" evidence="1">
    <location>
        <begin position="17"/>
        <end position="30"/>
    </location>
</feature>
<feature type="compositionally biased region" description="Polar residues" evidence="1">
    <location>
        <begin position="385"/>
        <end position="403"/>
    </location>
</feature>
<feature type="region of interest" description="Disordered" evidence="1">
    <location>
        <begin position="336"/>
        <end position="422"/>
    </location>
</feature>
<proteinExistence type="predicted"/>
<feature type="compositionally biased region" description="Polar residues" evidence="1">
    <location>
        <begin position="292"/>
        <end position="307"/>
    </location>
</feature>
<evidence type="ECO:0000313" key="4">
    <source>
        <dbReference type="Proteomes" id="UP001642501"/>
    </source>
</evidence>
<sequence length="920" mass="99761">MNFESASRRSPRRRQDLTVSLSRVPSNSDFKNALPPLSPPLRRKAADSSSRVSSRGSRPPPALDTAAMASILGNSKAVSASRASGLADDELTSDNSRSPQIRGQRDSHDLSLPNRNARDSLVSNMLLSLDQFSMSQMASHAPHSGPRSEDNRLYSLSTTITDGNAARAPNVPTAPRGGDGGRHGDYNSYTSNYDTLDDTSHPSDSISHRHRSKSSSGVQSNLGRINSMRDSAVRHGRQPEAARMMRLRGGMGSKSSSTNSIDNAGYVEVLGSQRWASGPGGRSSSSDPEQVPRTSNSNSPPQTAISSQERQENPQQHQQNPQQPWHIEFSNSFFNDAYDDAAPMPTIPGGPRKLTSVPSMPSIPSHKQPASESPLAPERRHSVRSSRSATVGRQSQIKFNNSLAPPLPALDPGSAPAPNIGYGKPKEVVPLSGAQSLPQHPLRQKPSFFRRVFGGFRDSAADNEPAPALPPTPSNRNLVSSSSIDAAHNTRSQQHSSAGQKQQSTPPSRDSHYPPHSNLQKKPSGFFRRRKKSITEAEALPPLPMPLMLPPQPSQQPPPPPHSSQSHSPDPVILTNMPAARMVSNPDHPSEAGVRIMESGKPTPQAKQNSRFESSPGILSRKFVADDADTTSRTVRGFSPDYEPPPTATIRAVGPETASINQDHYLRTPTRQPPAPPQNPARSGSFLSDDSESEDSPRRVVSKALAEEQADYLAVSSFTADDQRLSPTTQRLSSRRSKTSEQNEIDPRASQLSLSIEEPTSAISSKIATSQPAVDPACSSPLAGKSSGLHTPIKAEGSDSKKDGNGLSDIIDEPNFVIGRPTEDDRQKALNVYEGNEDFIQKEKAAAWMGEAGPVRQRTLQAYMDLYDFRNQSIVNALRDVCSRLILRAETQQVDRILVSFSKRWCTCNPNHGFKSLGKF</sequence>
<feature type="region of interest" description="Disordered" evidence="1">
    <location>
        <begin position="721"/>
        <end position="822"/>
    </location>
</feature>
<comment type="caution">
    <text evidence="3">The sequence shown here is derived from an EMBL/GenBank/DDBJ whole genome shotgun (WGS) entry which is preliminary data.</text>
</comment>
<feature type="region of interest" description="Disordered" evidence="1">
    <location>
        <begin position="459"/>
        <end position="703"/>
    </location>
</feature>
<evidence type="ECO:0000259" key="2">
    <source>
        <dbReference type="PROSITE" id="PS50190"/>
    </source>
</evidence>
<feature type="region of interest" description="Disordered" evidence="1">
    <location>
        <begin position="160"/>
        <end position="239"/>
    </location>
</feature>
<dbReference type="InterPro" id="IPR000904">
    <property type="entry name" value="Sec7_dom"/>
</dbReference>
<accession>A0ABP0D7Q5</accession>
<dbReference type="InterPro" id="IPR023394">
    <property type="entry name" value="Sec7_C_sf"/>
</dbReference>
<evidence type="ECO:0000256" key="1">
    <source>
        <dbReference type="SAM" id="MobiDB-lite"/>
    </source>
</evidence>
<protein>
    <recommendedName>
        <fullName evidence="2">SEC7 domain-containing protein</fullName>
    </recommendedName>
</protein>
<feature type="compositionally biased region" description="Low complexity" evidence="1">
    <location>
        <begin position="313"/>
        <end position="322"/>
    </location>
</feature>
<feature type="region of interest" description="Disordered" evidence="1">
    <location>
        <begin position="83"/>
        <end position="115"/>
    </location>
</feature>
<keyword evidence="4" id="KW-1185">Reference proteome</keyword>
<reference evidence="3 4" key="1">
    <citation type="submission" date="2024-01" db="EMBL/GenBank/DDBJ databases">
        <authorList>
            <person name="Allen C."/>
            <person name="Tagirdzhanova G."/>
        </authorList>
    </citation>
    <scope>NUCLEOTIDE SEQUENCE [LARGE SCALE GENOMIC DNA]</scope>
    <source>
        <strain evidence="3 4">CBS 573.63</strain>
    </source>
</reference>
<feature type="compositionally biased region" description="Polar residues" evidence="1">
    <location>
        <begin position="761"/>
        <end position="772"/>
    </location>
</feature>
<name>A0ABP0D7Q5_9PEZI</name>
<dbReference type="Gene3D" id="1.10.1000.11">
    <property type="entry name" value="Arf Nucleotide-binding Site Opener,domain 2"/>
    <property type="match status" value="1"/>
</dbReference>
<dbReference type="Pfam" id="PF01369">
    <property type="entry name" value="Sec7"/>
    <property type="match status" value="1"/>
</dbReference>
<feature type="domain" description="SEC7" evidence="2">
    <location>
        <begin position="800"/>
        <end position="916"/>
    </location>
</feature>
<evidence type="ECO:0000313" key="3">
    <source>
        <dbReference type="EMBL" id="CAK7263894.1"/>
    </source>
</evidence>
<dbReference type="PROSITE" id="PS50190">
    <property type="entry name" value="SEC7"/>
    <property type="match status" value="1"/>
</dbReference>
<dbReference type="EMBL" id="CAWUOM010000007">
    <property type="protein sequence ID" value="CAK7263894.1"/>
    <property type="molecule type" value="Genomic_DNA"/>
</dbReference>
<feature type="compositionally biased region" description="Polar residues" evidence="1">
    <location>
        <begin position="721"/>
        <end position="732"/>
    </location>
</feature>
<feature type="compositionally biased region" description="Polar residues" evidence="1">
    <location>
        <begin position="474"/>
        <end position="508"/>
    </location>
</feature>